<comment type="subcellular location">
    <subcellularLocation>
        <location evidence="4">Membrane</location>
        <topology evidence="4">Multi-pass membrane protein</topology>
    </subcellularLocation>
</comment>
<evidence type="ECO:0000256" key="13">
    <source>
        <dbReference type="ARBA" id="ARBA00022998"/>
    </source>
</evidence>
<dbReference type="PROSITE" id="PS50125">
    <property type="entry name" value="GUANYLATE_CYCLASE_2"/>
    <property type="match status" value="1"/>
</dbReference>
<keyword evidence="10" id="KW-0067">ATP-binding</keyword>
<evidence type="ECO:0000256" key="7">
    <source>
        <dbReference type="ARBA" id="ARBA00022692"/>
    </source>
</evidence>
<keyword evidence="7 20" id="KW-0812">Transmembrane</keyword>
<feature type="domain" description="Guanylate cyclase" evidence="21">
    <location>
        <begin position="900"/>
        <end position="1054"/>
    </location>
</feature>
<keyword evidence="17" id="KW-0456">Lyase</keyword>
<keyword evidence="16" id="KW-0325">Glycoprotein</keyword>
<keyword evidence="11" id="KW-0460">Magnesium</keyword>
<dbReference type="PANTHER" id="PTHR43081">
    <property type="entry name" value="ADENYLATE CYCLASE, TERMINAL-DIFFERENTIATION SPECIFIC-RELATED"/>
    <property type="match status" value="1"/>
</dbReference>
<dbReference type="SUPFAM" id="SSF53822">
    <property type="entry name" value="Periplasmic binding protein-like I"/>
    <property type="match status" value="2"/>
</dbReference>
<sequence>MASVGQSAGFGGFAGVITGRHITTYSTGGTMRRRPPAITFFLIPLLLVLPHIVRPLAAKKSIRVKVYNLLFTNRAPRRSIETMGVGLNASFAARHWATAENVTVEIIPPPPRSVSTLKLLETAADQNKGEFFVVVGPMGDTRTLAVLPLLRQEDLVAFAPLTGSSAVRGWDPHFYFLTPAPNAELIALLRYAINRLRLLRVGFMYLQGVHFGDREYQETLKLMTRMGRRLCGVFTKMHAATVMRADEEFDSLWEEFVMTHPQGVIVFTPPIREALKFVRRVAMDARTRGVYVLAPSAMQFVIGATWRTAVEEAAVPYIPDRVIVAAPNPLASETKYHAVRRFQEDARSYLRYHPGVTAFNASDDFDHDDADGALMVSGWVIGEVLSQALSSRTWLESREAFIKSLYNQRRYVVDDLVFGNFGGECHGMAGERGASCLCNQGGNVVYMNSLGDDHRMIPLRDGITVFNIDRCSTSGVKVPTPLIVVVVLVVDDSAAVSAFFSLVVGITNADAIRSITNPDRVAFHSVVATSRNTYGRMQGELDTRSVTAVFGVVDLAMLSVGRVAFIEPITLSPKLSHPGRNVIHFSPTIEQQLFLLVGYIARDKKTTSLHMVTRGGDVPGIGSVFQKTIESLGGSMNGIVVPDNDTTLNEDLSPHGDTLVFGLTEADITTVAEHLDNHKGVRVFVSFFDVALLYSEFVKVFKKHPQAAERLLFATSLPHWADNNTTSETVKRFHDEMKDDESKWTPLALLGYATARAMESVVSRMGRVNSEELINGIFSQSVIVADDMWYGPFEDSCVPTTGFAAEGCAVNYGATHISVWSMARVLNPSVPPVTKAATPSMRYANRNRGSLSGKQLAGVIVGALSALVLFFVLLLVCTCLLGKGARDNENAPKEMVIPVTLIFTDIESSTAQWAAHPELMPDAVATHHRLIRTLISKYGCYEVKTVGDSFMIACKSPFAAAQLACDLQRCFLEHDWKTDVFDTSYREFERQRAEDDGDYVPPTGHLDPDVYSRLWNGLRVRVGIHTGLCDIRHDEVTKGYDYYGRTSNMAARTESIANGGQVLLSRSAYHALSTSEREQLNVTALGDVPLRGVPKPVKMYQLNAVPGRTFAALRLDNEAADDDGSSASFSDAGSVCGPLTGSSLMIASSLQAIFGTVCAAQREKLLNPVCERWRVSVPRKGNNGWEGVEFEDVIRRLSVKVGRVVDHCVSNSGEHSESTLRSASLIIISRHGGENSTNEA</sequence>
<dbReference type="Proteomes" id="UP000266743">
    <property type="component" value="Chromosome 8"/>
</dbReference>
<evidence type="ECO:0000256" key="11">
    <source>
        <dbReference type="ARBA" id="ARBA00022842"/>
    </source>
</evidence>
<dbReference type="InterPro" id="IPR001054">
    <property type="entry name" value="A/G_cyclase"/>
</dbReference>
<keyword evidence="8" id="KW-0479">Metal-binding</keyword>
<evidence type="ECO:0000256" key="19">
    <source>
        <dbReference type="ARBA" id="ARBA00032637"/>
    </source>
</evidence>
<dbReference type="GO" id="GO:0004016">
    <property type="term" value="F:adenylate cyclase activity"/>
    <property type="evidence" value="ECO:0007669"/>
    <property type="project" value="UniProtKB-EC"/>
</dbReference>
<keyword evidence="9" id="KW-0547">Nucleotide-binding</keyword>
<comment type="similarity">
    <text evidence="5">Belongs to the adenylyl cyclase class-3 family.</text>
</comment>
<name>A0A3L6L4F4_9TRYP</name>
<organism evidence="22 23">
    <name type="scientific">Trypanosoma brucei equiperdum</name>
    <dbReference type="NCBI Taxonomy" id="630700"/>
    <lineage>
        <taxon>Eukaryota</taxon>
        <taxon>Discoba</taxon>
        <taxon>Euglenozoa</taxon>
        <taxon>Kinetoplastea</taxon>
        <taxon>Metakinetoplastina</taxon>
        <taxon>Trypanosomatida</taxon>
        <taxon>Trypanosomatidae</taxon>
        <taxon>Trypanosoma</taxon>
    </lineage>
</organism>
<evidence type="ECO:0000256" key="10">
    <source>
        <dbReference type="ARBA" id="ARBA00022840"/>
    </source>
</evidence>
<dbReference type="GO" id="GO:0006171">
    <property type="term" value="P:cAMP biosynthetic process"/>
    <property type="evidence" value="ECO:0007669"/>
    <property type="project" value="UniProtKB-KW"/>
</dbReference>
<evidence type="ECO:0000256" key="4">
    <source>
        <dbReference type="ARBA" id="ARBA00004141"/>
    </source>
</evidence>
<reference evidence="22 23" key="1">
    <citation type="submission" date="2018-09" db="EMBL/GenBank/DDBJ databases">
        <title>whole genome sequence of T. equiperdum IVM-t1 strain.</title>
        <authorList>
            <person name="Suganuma K."/>
        </authorList>
    </citation>
    <scope>NUCLEOTIDE SEQUENCE [LARGE SCALE GENOMIC DNA]</scope>
    <source>
        <strain evidence="22 23">IVM-t1</strain>
    </source>
</reference>
<dbReference type="SUPFAM" id="SSF55073">
    <property type="entry name" value="Nucleotide cyclase"/>
    <property type="match status" value="1"/>
</dbReference>
<dbReference type="PANTHER" id="PTHR43081:SF1">
    <property type="entry name" value="ADENYLATE CYCLASE, TERMINAL-DIFFERENTIATION SPECIFIC"/>
    <property type="match status" value="1"/>
</dbReference>
<evidence type="ECO:0000256" key="1">
    <source>
        <dbReference type="ARBA" id="ARBA00001593"/>
    </source>
</evidence>
<feature type="transmembrane region" description="Helical" evidence="20">
    <location>
        <begin position="856"/>
        <end position="876"/>
    </location>
</feature>
<dbReference type="Gene3D" id="3.40.50.2300">
    <property type="match status" value="4"/>
</dbReference>
<dbReference type="FunFam" id="3.30.70.1230:FF:000022">
    <property type="entry name" value="Receptor-type adenylate cyclase GRESAG 4, putative"/>
    <property type="match status" value="1"/>
</dbReference>
<dbReference type="InterPro" id="IPR050697">
    <property type="entry name" value="Adenylyl/Guanylyl_Cyclase_3/4"/>
</dbReference>
<evidence type="ECO:0000256" key="15">
    <source>
        <dbReference type="ARBA" id="ARBA00023170"/>
    </source>
</evidence>
<comment type="function">
    <text evidence="3">Could act as a receptor for an unknown ligand.</text>
</comment>
<accession>A0A3L6L4F4</accession>
<dbReference type="Pfam" id="PF25493">
    <property type="entry name" value="Peripla_BP_A-cyclase"/>
    <property type="match status" value="1"/>
</dbReference>
<evidence type="ECO:0000256" key="17">
    <source>
        <dbReference type="ARBA" id="ARBA00023239"/>
    </source>
</evidence>
<dbReference type="GO" id="GO:0005524">
    <property type="term" value="F:ATP binding"/>
    <property type="evidence" value="ECO:0007669"/>
    <property type="project" value="UniProtKB-KW"/>
</dbReference>
<dbReference type="EC" id="4.6.1.1" evidence="6"/>
<comment type="caution">
    <text evidence="22">The sequence shown here is derived from an EMBL/GenBank/DDBJ whole genome shotgun (WGS) entry which is preliminary data.</text>
</comment>
<evidence type="ECO:0000313" key="23">
    <source>
        <dbReference type="Proteomes" id="UP000266743"/>
    </source>
</evidence>
<keyword evidence="15" id="KW-0675">Receptor</keyword>
<evidence type="ECO:0000256" key="14">
    <source>
        <dbReference type="ARBA" id="ARBA00023136"/>
    </source>
</evidence>
<dbReference type="InterPro" id="IPR057399">
    <property type="entry name" value="GRESAG4.1/3_peripasmic_1"/>
</dbReference>
<dbReference type="FunFam" id="3.40.50.2300:FF:000162">
    <property type="entry name" value="Receptor-type adenylate cyclase GRESAG 4, putative"/>
    <property type="match status" value="1"/>
</dbReference>
<dbReference type="Pfam" id="PF25495">
    <property type="entry name" value="Peripla_BP_A-cyclase_1"/>
    <property type="match status" value="1"/>
</dbReference>
<dbReference type="AlphaFoldDB" id="A0A3L6L4F4"/>
<dbReference type="SMART" id="SM00044">
    <property type="entry name" value="CYCc"/>
    <property type="match status" value="1"/>
</dbReference>
<dbReference type="GO" id="GO:0035556">
    <property type="term" value="P:intracellular signal transduction"/>
    <property type="evidence" value="ECO:0007669"/>
    <property type="project" value="InterPro"/>
</dbReference>
<dbReference type="CDD" id="cd07556">
    <property type="entry name" value="Nucleotidyl_cyc_III"/>
    <property type="match status" value="1"/>
</dbReference>
<keyword evidence="13" id="KW-0115">cAMP biosynthesis</keyword>
<proteinExistence type="inferred from homology"/>
<keyword evidence="14 20" id="KW-0472">Membrane</keyword>
<evidence type="ECO:0000256" key="8">
    <source>
        <dbReference type="ARBA" id="ARBA00022723"/>
    </source>
</evidence>
<gene>
    <name evidence="22" type="ORF">DPX39_080058600</name>
</gene>
<comment type="cofactor">
    <cofactor evidence="2">
        <name>Mg(2+)</name>
        <dbReference type="ChEBI" id="CHEBI:18420"/>
    </cofactor>
</comment>
<dbReference type="GO" id="GO:0046872">
    <property type="term" value="F:metal ion binding"/>
    <property type="evidence" value="ECO:0007669"/>
    <property type="project" value="UniProtKB-KW"/>
</dbReference>
<comment type="catalytic activity">
    <reaction evidence="1">
        <text>ATP = 3',5'-cyclic AMP + diphosphate</text>
        <dbReference type="Rhea" id="RHEA:15389"/>
        <dbReference type="ChEBI" id="CHEBI:30616"/>
        <dbReference type="ChEBI" id="CHEBI:33019"/>
        <dbReference type="ChEBI" id="CHEBI:58165"/>
        <dbReference type="EC" id="4.6.1.1"/>
    </reaction>
</comment>
<dbReference type="InterPro" id="IPR057398">
    <property type="entry name" value="GRESAG4.1/3_peripasmic_2"/>
</dbReference>
<dbReference type="Gene3D" id="3.30.70.1230">
    <property type="entry name" value="Nucleotide cyclase"/>
    <property type="match status" value="1"/>
</dbReference>
<evidence type="ECO:0000256" key="3">
    <source>
        <dbReference type="ARBA" id="ARBA00002708"/>
    </source>
</evidence>
<dbReference type="EMBL" id="QSBY01000008">
    <property type="protein sequence ID" value="RHW71065.1"/>
    <property type="molecule type" value="Genomic_DNA"/>
</dbReference>
<evidence type="ECO:0000259" key="21">
    <source>
        <dbReference type="PROSITE" id="PS50125"/>
    </source>
</evidence>
<evidence type="ECO:0000313" key="22">
    <source>
        <dbReference type="EMBL" id="RHW71065.1"/>
    </source>
</evidence>
<keyword evidence="12 20" id="KW-1133">Transmembrane helix</keyword>
<evidence type="ECO:0000256" key="12">
    <source>
        <dbReference type="ARBA" id="ARBA00022989"/>
    </source>
</evidence>
<dbReference type="InterPro" id="IPR028082">
    <property type="entry name" value="Peripla_BP_I"/>
</dbReference>
<evidence type="ECO:0000256" key="5">
    <source>
        <dbReference type="ARBA" id="ARBA00005381"/>
    </source>
</evidence>
<evidence type="ECO:0000256" key="16">
    <source>
        <dbReference type="ARBA" id="ARBA00023180"/>
    </source>
</evidence>
<dbReference type="InterPro" id="IPR029787">
    <property type="entry name" value="Nucleotide_cyclase"/>
</dbReference>
<evidence type="ECO:0000256" key="18">
    <source>
        <dbReference type="ARBA" id="ARBA00032597"/>
    </source>
</evidence>
<evidence type="ECO:0000256" key="2">
    <source>
        <dbReference type="ARBA" id="ARBA00001946"/>
    </source>
</evidence>
<evidence type="ECO:0000256" key="6">
    <source>
        <dbReference type="ARBA" id="ARBA00012201"/>
    </source>
</evidence>
<evidence type="ECO:0000256" key="9">
    <source>
        <dbReference type="ARBA" id="ARBA00022741"/>
    </source>
</evidence>
<dbReference type="GO" id="GO:0016020">
    <property type="term" value="C:membrane"/>
    <property type="evidence" value="ECO:0007669"/>
    <property type="project" value="UniProtKB-SubCell"/>
</dbReference>
<protein>
    <recommendedName>
        <fullName evidence="6">adenylate cyclase</fullName>
        <ecNumber evidence="6">4.6.1.1</ecNumber>
    </recommendedName>
    <alternativeName>
        <fullName evidence="18">ATP pyrophosphate-lyase</fullName>
    </alternativeName>
    <alternativeName>
        <fullName evidence="19">Adenylyl cyclase</fullName>
    </alternativeName>
</protein>
<evidence type="ECO:0000256" key="20">
    <source>
        <dbReference type="SAM" id="Phobius"/>
    </source>
</evidence>
<dbReference type="Pfam" id="PF00211">
    <property type="entry name" value="Guanylate_cyc"/>
    <property type="match status" value="1"/>
</dbReference>